<organism evidence="1 2">
    <name type="scientific">Haematococcus lacustris</name>
    <name type="common">Green alga</name>
    <name type="synonym">Haematococcus pluvialis</name>
    <dbReference type="NCBI Taxonomy" id="44745"/>
    <lineage>
        <taxon>Eukaryota</taxon>
        <taxon>Viridiplantae</taxon>
        <taxon>Chlorophyta</taxon>
        <taxon>core chlorophytes</taxon>
        <taxon>Chlorophyceae</taxon>
        <taxon>CS clade</taxon>
        <taxon>Chlamydomonadales</taxon>
        <taxon>Haematococcaceae</taxon>
        <taxon>Haematococcus</taxon>
    </lineage>
</organism>
<evidence type="ECO:0000313" key="2">
    <source>
        <dbReference type="Proteomes" id="UP000485058"/>
    </source>
</evidence>
<dbReference type="Proteomes" id="UP000485058">
    <property type="component" value="Unassembled WGS sequence"/>
</dbReference>
<gene>
    <name evidence="1" type="ORF">HaLaN_18612</name>
</gene>
<keyword evidence="2" id="KW-1185">Reference proteome</keyword>
<dbReference type="AlphaFoldDB" id="A0A699ZRD9"/>
<evidence type="ECO:0000313" key="1">
    <source>
        <dbReference type="EMBL" id="GFH21334.1"/>
    </source>
</evidence>
<protein>
    <submittedName>
        <fullName evidence="1">Uncharacterized protein</fullName>
    </submittedName>
</protein>
<sequence>MKLSYHGAGDRAADCDSKMMRSCHLQAVQAAAVVKVLQQDVVPAALQLLTVAAHGLQEFEA</sequence>
<reference evidence="1 2" key="1">
    <citation type="submission" date="2020-02" db="EMBL/GenBank/DDBJ databases">
        <title>Draft genome sequence of Haematococcus lacustris strain NIES-144.</title>
        <authorList>
            <person name="Morimoto D."/>
            <person name="Nakagawa S."/>
            <person name="Yoshida T."/>
            <person name="Sawayama S."/>
        </authorList>
    </citation>
    <scope>NUCLEOTIDE SEQUENCE [LARGE SCALE GENOMIC DNA]</scope>
    <source>
        <strain evidence="1 2">NIES-144</strain>
    </source>
</reference>
<accession>A0A699ZRD9</accession>
<name>A0A699ZRD9_HAELA</name>
<proteinExistence type="predicted"/>
<dbReference type="EMBL" id="BLLF01001807">
    <property type="protein sequence ID" value="GFH21334.1"/>
    <property type="molecule type" value="Genomic_DNA"/>
</dbReference>
<comment type="caution">
    <text evidence="1">The sequence shown here is derived from an EMBL/GenBank/DDBJ whole genome shotgun (WGS) entry which is preliminary data.</text>
</comment>